<evidence type="ECO:0000313" key="2">
    <source>
        <dbReference type="Proteomes" id="UP000523161"/>
    </source>
</evidence>
<comment type="caution">
    <text evidence="1">The sequence shown here is derived from an EMBL/GenBank/DDBJ whole genome shotgun (WGS) entry which is preliminary data.</text>
</comment>
<dbReference type="SFLD" id="SFLDG01129">
    <property type="entry name" value="C1.5:_HAD__Beta-PGM__Phosphata"/>
    <property type="match status" value="1"/>
</dbReference>
<dbReference type="Pfam" id="PF00702">
    <property type="entry name" value="Hydrolase"/>
    <property type="match status" value="1"/>
</dbReference>
<evidence type="ECO:0000313" key="1">
    <source>
        <dbReference type="EMBL" id="NRQ42780.1"/>
    </source>
</evidence>
<dbReference type="Gene3D" id="1.10.260.80">
    <property type="match status" value="1"/>
</dbReference>
<dbReference type="Gene3D" id="3.40.50.1000">
    <property type="entry name" value="HAD superfamily/HAD-like"/>
    <property type="match status" value="1"/>
</dbReference>
<dbReference type="EMBL" id="JABSOD010000007">
    <property type="protein sequence ID" value="NRQ42780.1"/>
    <property type="molecule type" value="Genomic_DNA"/>
</dbReference>
<dbReference type="InterPro" id="IPR036412">
    <property type="entry name" value="HAD-like_sf"/>
</dbReference>
<keyword evidence="1" id="KW-0378">Hydrolase</keyword>
<sequence length="195" mass="21721">MQLQHIKAVVFDMDGTLVDSALDFAAICRDIGWPAGTPLLEQLALLDDPQQFSRADNIIRQHELNGAAKATWMPGAEQCLHALRANKMPLALLTRNMRAATSLTIQRLNMPIEHVLTREDCAAKPDPAGLLLLADTLQLPAEQMIYVGDYIYDIETAANAGMVSCLYLNEHNRHFAPQADWVFSHFDQLTQALQQ</sequence>
<reference evidence="1 2" key="1">
    <citation type="submission" date="2020-06" db="EMBL/GenBank/DDBJ databases">
        <title>Rheinheimera sp. nov., a marine bacterium isolated from coastal.</title>
        <authorList>
            <person name="Yu Q."/>
            <person name="Qi Y."/>
            <person name="Pu J."/>
        </authorList>
    </citation>
    <scope>NUCLEOTIDE SEQUENCE [LARGE SCALE GENOMIC DNA]</scope>
    <source>
        <strain evidence="1 2">YQF-2</strain>
    </source>
</reference>
<gene>
    <name evidence="1" type="ORF">HRH59_09480</name>
</gene>
<dbReference type="NCBIfam" id="TIGR01549">
    <property type="entry name" value="HAD-SF-IA-v1"/>
    <property type="match status" value="1"/>
</dbReference>
<proteinExistence type="predicted"/>
<dbReference type="RefSeq" id="WP_173501022.1">
    <property type="nucleotide sequence ID" value="NZ_JABSOD010000007.1"/>
</dbReference>
<accession>A0A7Y5EHS0</accession>
<dbReference type="SUPFAM" id="SSF56784">
    <property type="entry name" value="HAD-like"/>
    <property type="match status" value="1"/>
</dbReference>
<dbReference type="AlphaFoldDB" id="A0A7Y5EHS0"/>
<dbReference type="GO" id="GO:0016787">
    <property type="term" value="F:hydrolase activity"/>
    <property type="evidence" value="ECO:0007669"/>
    <property type="project" value="UniProtKB-KW"/>
</dbReference>
<name>A0A7Y5EHS0_9GAMM</name>
<organism evidence="1 2">
    <name type="scientific">Rheinheimera lutimaris</name>
    <dbReference type="NCBI Taxonomy" id="2740584"/>
    <lineage>
        <taxon>Bacteria</taxon>
        <taxon>Pseudomonadati</taxon>
        <taxon>Pseudomonadota</taxon>
        <taxon>Gammaproteobacteria</taxon>
        <taxon>Chromatiales</taxon>
        <taxon>Chromatiaceae</taxon>
        <taxon>Rheinheimera</taxon>
    </lineage>
</organism>
<dbReference type="Proteomes" id="UP000523161">
    <property type="component" value="Unassembled WGS sequence"/>
</dbReference>
<dbReference type="InterPro" id="IPR023214">
    <property type="entry name" value="HAD_sf"/>
</dbReference>
<dbReference type="NCBIfam" id="TIGR01509">
    <property type="entry name" value="HAD-SF-IA-v3"/>
    <property type="match status" value="1"/>
</dbReference>
<dbReference type="PANTHER" id="PTHR43885">
    <property type="entry name" value="HALOACID DEHALOGENASE-LIKE HYDROLASE"/>
    <property type="match status" value="1"/>
</dbReference>
<keyword evidence="2" id="KW-1185">Reference proteome</keyword>
<protein>
    <submittedName>
        <fullName evidence="1">HAD family hydrolase</fullName>
    </submittedName>
</protein>
<dbReference type="InterPro" id="IPR006439">
    <property type="entry name" value="HAD-SF_hydro_IA"/>
</dbReference>
<dbReference type="PANTHER" id="PTHR43885:SF1">
    <property type="entry name" value="SUPERFAMILY HYDROLASE, PUTATIVE (AFU_ORTHOLOGUE AFUA_4G13290)-RELATED"/>
    <property type="match status" value="1"/>
</dbReference>
<dbReference type="SFLD" id="SFLDS00003">
    <property type="entry name" value="Haloacid_Dehalogenase"/>
    <property type="match status" value="1"/>
</dbReference>